<keyword evidence="1" id="KW-0812">Transmembrane</keyword>
<protein>
    <submittedName>
        <fullName evidence="2">Uncharacterized protein</fullName>
    </submittedName>
</protein>
<keyword evidence="1" id="KW-1133">Transmembrane helix</keyword>
<accession>A0A6C0EPU6</accession>
<dbReference type="AlphaFoldDB" id="A0A6C0EPU6"/>
<evidence type="ECO:0000313" key="2">
    <source>
        <dbReference type="EMBL" id="QHT30350.1"/>
    </source>
</evidence>
<proteinExistence type="predicted"/>
<feature type="transmembrane region" description="Helical" evidence="1">
    <location>
        <begin position="62"/>
        <end position="88"/>
    </location>
</feature>
<organism evidence="2">
    <name type="scientific">viral metagenome</name>
    <dbReference type="NCBI Taxonomy" id="1070528"/>
    <lineage>
        <taxon>unclassified sequences</taxon>
        <taxon>metagenomes</taxon>
        <taxon>organismal metagenomes</taxon>
    </lineage>
</organism>
<evidence type="ECO:0000256" key="1">
    <source>
        <dbReference type="SAM" id="Phobius"/>
    </source>
</evidence>
<sequence length="102" mass="12054">MLFDKKVWLWGRIENIKSPISVMDNIKDTLIEQCLVILKREDVKNELKQLMKPMIDLILQELYPYIFLSIVFVFISFLLILGIFVLLLRNKIITKSPVAIFK</sequence>
<dbReference type="EMBL" id="MN738896">
    <property type="protein sequence ID" value="QHT30350.1"/>
    <property type="molecule type" value="Genomic_DNA"/>
</dbReference>
<keyword evidence="1" id="KW-0472">Membrane</keyword>
<reference evidence="2" key="1">
    <citation type="journal article" date="2020" name="Nature">
        <title>Giant virus diversity and host interactions through global metagenomics.</title>
        <authorList>
            <person name="Schulz F."/>
            <person name="Roux S."/>
            <person name="Paez-Espino D."/>
            <person name="Jungbluth S."/>
            <person name="Walsh D.A."/>
            <person name="Denef V.J."/>
            <person name="McMahon K.D."/>
            <person name="Konstantinidis K.T."/>
            <person name="Eloe-Fadrosh E.A."/>
            <person name="Kyrpides N.C."/>
            <person name="Woyke T."/>
        </authorList>
    </citation>
    <scope>NUCLEOTIDE SEQUENCE</scope>
    <source>
        <strain evidence="2">GVMAG-M-3300009149-34</strain>
    </source>
</reference>
<name>A0A6C0EPU6_9ZZZZ</name>